<dbReference type="AlphaFoldDB" id="C9YV90"/>
<evidence type="ECO:0000313" key="2">
    <source>
        <dbReference type="Proteomes" id="UP000001444"/>
    </source>
</evidence>
<proteinExistence type="predicted"/>
<organism evidence="1 2">
    <name type="scientific">Streptomyces scabiei (strain 87.22)</name>
    <dbReference type="NCBI Taxonomy" id="680198"/>
    <lineage>
        <taxon>Bacteria</taxon>
        <taxon>Bacillati</taxon>
        <taxon>Actinomycetota</taxon>
        <taxon>Actinomycetes</taxon>
        <taxon>Kitasatosporales</taxon>
        <taxon>Streptomycetaceae</taxon>
        <taxon>Streptomyces</taxon>
    </lineage>
</organism>
<dbReference type="STRING" id="680198.SCAB_52501"/>
<dbReference type="EMBL" id="FN554889">
    <property type="protein sequence ID" value="CBG72286.1"/>
    <property type="molecule type" value="Genomic_DNA"/>
</dbReference>
<evidence type="ECO:0000313" key="1">
    <source>
        <dbReference type="EMBL" id="CBG72286.1"/>
    </source>
</evidence>
<keyword evidence="2" id="KW-1185">Reference proteome</keyword>
<accession>C9YV90</accession>
<sequence length="146" mass="15515">MAGVPWSGGVLYLIAVEQDPERGAMEREQLERLLDGGDDTSSAALAALRAGASYVVWDGPTSAMSLATIYGRRLRLTSRRGIETSGLARAVQRLDLYGGGTVRLGRIRTADGSWVFMLFLAEDGSTLVACTGVRQTPPGAARPDLC</sequence>
<reference evidence="1 2" key="1">
    <citation type="journal article" date="2010" name="Mol. Plant Microbe Interact.">
        <title>Streptomyces scabies 87-22 contains a coronafacic acid-like biosynthetic cluster that contributes to plant-microbe interactions.</title>
        <authorList>
            <person name="Bignell D.R."/>
            <person name="Seipke R.F."/>
            <person name="Huguet-Tapia J.C."/>
            <person name="Chambers A.H."/>
            <person name="Parry R.J."/>
            <person name="Loria R."/>
        </authorList>
    </citation>
    <scope>NUCLEOTIDE SEQUENCE [LARGE SCALE GENOMIC DNA]</scope>
    <source>
        <strain evidence="1 2">87.22</strain>
    </source>
</reference>
<dbReference type="eggNOG" id="ENOG5031VKY">
    <property type="taxonomic scope" value="Bacteria"/>
</dbReference>
<dbReference type="HOGENOM" id="CLU_148725_0_0_11"/>
<gene>
    <name evidence="1" type="ordered locus">SCAB_52501</name>
</gene>
<dbReference type="KEGG" id="scb:SCAB_52501"/>
<dbReference type="Proteomes" id="UP000001444">
    <property type="component" value="Chromosome"/>
</dbReference>
<protein>
    <submittedName>
        <fullName evidence="1">Uncharacterized protein</fullName>
    </submittedName>
</protein>
<name>C9YV90_STRSW</name>